<gene>
    <name evidence="1" type="ORF">JI435_406770</name>
</gene>
<keyword evidence="2" id="KW-1185">Reference proteome</keyword>
<organism evidence="1 2">
    <name type="scientific">Phaeosphaeria nodorum (strain SN15 / ATCC MYA-4574 / FGSC 10173)</name>
    <name type="common">Glume blotch fungus</name>
    <name type="synonym">Parastagonospora nodorum</name>
    <dbReference type="NCBI Taxonomy" id="321614"/>
    <lineage>
        <taxon>Eukaryota</taxon>
        <taxon>Fungi</taxon>
        <taxon>Dikarya</taxon>
        <taxon>Ascomycota</taxon>
        <taxon>Pezizomycotina</taxon>
        <taxon>Dothideomycetes</taxon>
        <taxon>Pleosporomycetidae</taxon>
        <taxon>Pleosporales</taxon>
        <taxon>Pleosporineae</taxon>
        <taxon>Phaeosphaeriaceae</taxon>
        <taxon>Parastagonospora</taxon>
    </lineage>
</organism>
<dbReference type="AlphaFoldDB" id="A0A7U2HX06"/>
<sequence>MRWKSRGGPWVKTRGVGGVWSQRGLVRTEREAGATGCRRIAADEMKGESEAAAERAVSCFALRSSP</sequence>
<protein>
    <submittedName>
        <fullName evidence="1">Uncharacterized protein</fullName>
    </submittedName>
</protein>
<accession>A0A7U2HX06</accession>
<dbReference type="VEuPathDB" id="FungiDB:JI435_406770"/>
<name>A0A7U2HX06_PHANO</name>
<evidence type="ECO:0000313" key="1">
    <source>
        <dbReference type="EMBL" id="QRC95025.1"/>
    </source>
</evidence>
<dbReference type="EMBL" id="CP069027">
    <property type="protein sequence ID" value="QRC95025.1"/>
    <property type="molecule type" value="Genomic_DNA"/>
</dbReference>
<dbReference type="Proteomes" id="UP000663193">
    <property type="component" value="Chromosome 5"/>
</dbReference>
<evidence type="ECO:0000313" key="2">
    <source>
        <dbReference type="Proteomes" id="UP000663193"/>
    </source>
</evidence>
<proteinExistence type="predicted"/>
<reference evidence="2" key="1">
    <citation type="journal article" date="2021" name="BMC Genomics">
        <title>Chromosome-level genome assembly and manually-curated proteome of model necrotroph Parastagonospora nodorum Sn15 reveals a genome-wide trove of candidate effector homologs, and redundancy of virulence-related functions within an accessory chromosome.</title>
        <authorList>
            <person name="Bertazzoni S."/>
            <person name="Jones D.A.B."/>
            <person name="Phan H.T."/>
            <person name="Tan K.-C."/>
            <person name="Hane J.K."/>
        </authorList>
    </citation>
    <scope>NUCLEOTIDE SEQUENCE [LARGE SCALE GENOMIC DNA]</scope>
    <source>
        <strain evidence="2">SN15 / ATCC MYA-4574 / FGSC 10173)</strain>
    </source>
</reference>